<evidence type="ECO:0000256" key="1">
    <source>
        <dbReference type="SAM" id="MobiDB-lite"/>
    </source>
</evidence>
<reference evidence="2 3" key="1">
    <citation type="journal article" date="2019" name="Emerg. Microbes Infect.">
        <title>Comprehensive subspecies identification of 175 nontuberculous mycobacteria species based on 7547 genomic profiles.</title>
        <authorList>
            <person name="Matsumoto Y."/>
            <person name="Kinjo T."/>
            <person name="Motooka D."/>
            <person name="Nabeya D."/>
            <person name="Jung N."/>
            <person name="Uechi K."/>
            <person name="Horii T."/>
            <person name="Iida T."/>
            <person name="Fujita J."/>
            <person name="Nakamura S."/>
        </authorList>
    </citation>
    <scope>NUCLEOTIDE SEQUENCE [LARGE SCALE GENOMIC DNA]</scope>
    <source>
        <strain evidence="2 3">JCM 12687</strain>
        <plasmid evidence="2">pJCM12687</plasmid>
    </source>
</reference>
<dbReference type="EMBL" id="AP022607">
    <property type="protein sequence ID" value="BBZ14862.1"/>
    <property type="molecule type" value="Genomic_DNA"/>
</dbReference>
<sequence length="347" mass="37498">MTTSTSDTTRTDLGTPGFGLHPLHGIHEPTRGTPPRLPGSVRRTSSIDMTRDPGSLDPVYLLGRARDLKTARDGTATEIGQAWMQATVEMIPRVIQHIEVAPAVPGMRLVGAPAMRGFRAAVDKAAPQLRLRRDLRYTLLDDVPVATLISGHALSASGALGNVSKSGYLPVAYQCAGFVTGGLLMTSFEAGDPAVVTGPAAPDLEDPADPLAWHDMATLPVLGMRRRRRLDVYRSQKNREVLIDAMFRDTYVRADGTQTIIHEYTLEASVDPETDTIVRSAAVPRVLPWQECPGAVASATRITGMKLGELHFRVRRELSGTSTCTHLNDLLRSIADAAALTPMLHTV</sequence>
<evidence type="ECO:0000313" key="2">
    <source>
        <dbReference type="EMBL" id="BBZ14862.1"/>
    </source>
</evidence>
<keyword evidence="2" id="KW-0614">Plasmid</keyword>
<feature type="compositionally biased region" description="Low complexity" evidence="1">
    <location>
        <begin position="1"/>
        <end position="12"/>
    </location>
</feature>
<accession>A0ABN6BDK1</accession>
<protein>
    <recommendedName>
        <fullName evidence="4">DUF2889 domain-containing protein</fullName>
    </recommendedName>
</protein>
<name>A0ABN6BDK1_9MYCO</name>
<dbReference type="GO" id="GO:0004519">
    <property type="term" value="F:endonuclease activity"/>
    <property type="evidence" value="ECO:0007669"/>
    <property type="project" value="UniProtKB-KW"/>
</dbReference>
<gene>
    <name evidence="2" type="ORF">MBRA_50570</name>
</gene>
<dbReference type="Proteomes" id="UP000467379">
    <property type="component" value="Plasmid pJCM12687"/>
</dbReference>
<evidence type="ECO:0008006" key="4">
    <source>
        <dbReference type="Google" id="ProtNLM"/>
    </source>
</evidence>
<keyword evidence="2" id="KW-0378">Hydrolase</keyword>
<dbReference type="Pfam" id="PF11136">
    <property type="entry name" value="DUF2889"/>
    <property type="match status" value="1"/>
</dbReference>
<keyword evidence="2" id="KW-0540">Nuclease</keyword>
<evidence type="ECO:0000313" key="3">
    <source>
        <dbReference type="Proteomes" id="UP000467379"/>
    </source>
</evidence>
<keyword evidence="2" id="KW-0255">Endonuclease</keyword>
<keyword evidence="3" id="KW-1185">Reference proteome</keyword>
<dbReference type="InterPro" id="IPR021312">
    <property type="entry name" value="DUF2889"/>
</dbReference>
<geneLocation type="plasmid" evidence="2 3">
    <name>pJCM12687</name>
</geneLocation>
<feature type="region of interest" description="Disordered" evidence="1">
    <location>
        <begin position="1"/>
        <end position="50"/>
    </location>
</feature>
<organism evidence="2 3">
    <name type="scientific">Mycobacterium branderi</name>
    <dbReference type="NCBI Taxonomy" id="43348"/>
    <lineage>
        <taxon>Bacteria</taxon>
        <taxon>Bacillati</taxon>
        <taxon>Actinomycetota</taxon>
        <taxon>Actinomycetes</taxon>
        <taxon>Mycobacteriales</taxon>
        <taxon>Mycobacteriaceae</taxon>
        <taxon>Mycobacterium</taxon>
    </lineage>
</organism>
<proteinExistence type="predicted"/>